<keyword evidence="2" id="KW-1185">Reference proteome</keyword>
<evidence type="ECO:0000313" key="2">
    <source>
        <dbReference type="Proteomes" id="UP001642360"/>
    </source>
</evidence>
<organism evidence="1 2">
    <name type="scientific">Ilex paraguariensis</name>
    <name type="common">yerba mate</name>
    <dbReference type="NCBI Taxonomy" id="185542"/>
    <lineage>
        <taxon>Eukaryota</taxon>
        <taxon>Viridiplantae</taxon>
        <taxon>Streptophyta</taxon>
        <taxon>Embryophyta</taxon>
        <taxon>Tracheophyta</taxon>
        <taxon>Spermatophyta</taxon>
        <taxon>Magnoliopsida</taxon>
        <taxon>eudicotyledons</taxon>
        <taxon>Gunneridae</taxon>
        <taxon>Pentapetalae</taxon>
        <taxon>asterids</taxon>
        <taxon>campanulids</taxon>
        <taxon>Aquifoliales</taxon>
        <taxon>Aquifoliaceae</taxon>
        <taxon>Ilex</taxon>
    </lineage>
</organism>
<gene>
    <name evidence="1" type="ORF">ILEXP_LOCUS2378</name>
</gene>
<evidence type="ECO:0000313" key="1">
    <source>
        <dbReference type="EMBL" id="CAK9135430.1"/>
    </source>
</evidence>
<dbReference type="Proteomes" id="UP001642360">
    <property type="component" value="Unassembled WGS sequence"/>
</dbReference>
<name>A0ABC8QSE4_9AQUA</name>
<protein>
    <submittedName>
        <fullName evidence="1">Uncharacterized protein</fullName>
    </submittedName>
</protein>
<accession>A0ABC8QSE4</accession>
<sequence>MADFSELHHEHTPKSVWEGICWGVDLEPQLRIEKVCAWHKERGTEREEEEGEVVVPVEEDEMVTPNRGVRWWLIR</sequence>
<dbReference type="AlphaFoldDB" id="A0ABC8QSE4"/>
<proteinExistence type="predicted"/>
<dbReference type="EMBL" id="CAUOFW020000710">
    <property type="protein sequence ID" value="CAK9135430.1"/>
    <property type="molecule type" value="Genomic_DNA"/>
</dbReference>
<reference evidence="1 2" key="1">
    <citation type="submission" date="2024-02" db="EMBL/GenBank/DDBJ databases">
        <authorList>
            <person name="Vignale AGUSTIN F."/>
            <person name="Sosa J E."/>
            <person name="Modenutti C."/>
        </authorList>
    </citation>
    <scope>NUCLEOTIDE SEQUENCE [LARGE SCALE GENOMIC DNA]</scope>
</reference>
<comment type="caution">
    <text evidence="1">The sequence shown here is derived from an EMBL/GenBank/DDBJ whole genome shotgun (WGS) entry which is preliminary data.</text>
</comment>